<name>A0ACB7ET86_NIBAL</name>
<keyword evidence="2" id="KW-1185">Reference proteome</keyword>
<dbReference type="EMBL" id="CM024811">
    <property type="protein sequence ID" value="KAG8004983.1"/>
    <property type="molecule type" value="Genomic_DNA"/>
</dbReference>
<proteinExistence type="predicted"/>
<dbReference type="Proteomes" id="UP000805704">
    <property type="component" value="Chromosome 23"/>
</dbReference>
<accession>A0ACB7ET86</accession>
<sequence length="113" mass="12708">MVREHHPDLQQQQLFWIQDSAEGQIILVPVPAEDDLQSILKMEGAADEAQTILVSEVDLKRHLAENSGGETACDGDQQSVMNAASVEMREDVREKLKEHLEGFHLQLSTEFLN</sequence>
<evidence type="ECO:0000313" key="1">
    <source>
        <dbReference type="EMBL" id="KAG8004983.1"/>
    </source>
</evidence>
<organism evidence="1 2">
    <name type="scientific">Nibea albiflora</name>
    <name type="common">Yellow drum</name>
    <name type="synonym">Corvina albiflora</name>
    <dbReference type="NCBI Taxonomy" id="240163"/>
    <lineage>
        <taxon>Eukaryota</taxon>
        <taxon>Metazoa</taxon>
        <taxon>Chordata</taxon>
        <taxon>Craniata</taxon>
        <taxon>Vertebrata</taxon>
        <taxon>Euteleostomi</taxon>
        <taxon>Actinopterygii</taxon>
        <taxon>Neopterygii</taxon>
        <taxon>Teleostei</taxon>
        <taxon>Neoteleostei</taxon>
        <taxon>Acanthomorphata</taxon>
        <taxon>Eupercaria</taxon>
        <taxon>Sciaenidae</taxon>
        <taxon>Nibea</taxon>
    </lineage>
</organism>
<protein>
    <submittedName>
        <fullName evidence="1">Uncharacterized protein</fullName>
    </submittedName>
</protein>
<evidence type="ECO:0000313" key="2">
    <source>
        <dbReference type="Proteomes" id="UP000805704"/>
    </source>
</evidence>
<gene>
    <name evidence="1" type="ORF">GBF38_010831</name>
</gene>
<comment type="caution">
    <text evidence="1">The sequence shown here is derived from an EMBL/GenBank/DDBJ whole genome shotgun (WGS) entry which is preliminary data.</text>
</comment>
<reference evidence="1" key="1">
    <citation type="submission" date="2020-04" db="EMBL/GenBank/DDBJ databases">
        <title>A chromosome-scale assembly and high-density genetic map of the yellow drum (Nibea albiflora) genome.</title>
        <authorList>
            <person name="Xu D."/>
            <person name="Zhang W."/>
            <person name="Chen R."/>
            <person name="Tan P."/>
            <person name="Wang L."/>
            <person name="Song H."/>
            <person name="Tian L."/>
            <person name="Zhu Q."/>
            <person name="Wang B."/>
        </authorList>
    </citation>
    <scope>NUCLEOTIDE SEQUENCE</scope>
    <source>
        <strain evidence="1">ZJHYS-2018</strain>
    </source>
</reference>